<dbReference type="EMBL" id="CP073249">
    <property type="protein sequence ID" value="QUF06692.1"/>
    <property type="molecule type" value="Genomic_DNA"/>
</dbReference>
<reference evidence="2" key="1">
    <citation type="submission" date="2021-04" db="EMBL/GenBank/DDBJ databases">
        <title>Genomic sequence of Actinosynnema pretiosum subsp. pretiosum ATCC 31280 (C-14919).</title>
        <authorList>
            <person name="Bai L."/>
            <person name="Wang X."/>
            <person name="Xiao Y."/>
        </authorList>
    </citation>
    <scope>NUCLEOTIDE SEQUENCE</scope>
    <source>
        <strain evidence="2">ATCC 31280</strain>
    </source>
</reference>
<gene>
    <name evidence="2" type="ORF">KCV87_11935</name>
</gene>
<feature type="region of interest" description="Disordered" evidence="1">
    <location>
        <begin position="613"/>
        <end position="643"/>
    </location>
</feature>
<evidence type="ECO:0000313" key="2">
    <source>
        <dbReference type="EMBL" id="QUF06692.1"/>
    </source>
</evidence>
<accession>A0AA45R661</accession>
<dbReference type="Proteomes" id="UP000677152">
    <property type="component" value="Chromosome"/>
</dbReference>
<dbReference type="SUPFAM" id="SSF53822">
    <property type="entry name" value="Periplasmic binding protein-like I"/>
    <property type="match status" value="1"/>
</dbReference>
<name>A0AA45R661_9PSEU</name>
<dbReference type="SUPFAM" id="SSF52540">
    <property type="entry name" value="P-loop containing nucleoside triphosphate hydrolases"/>
    <property type="match status" value="2"/>
</dbReference>
<protein>
    <submittedName>
        <fullName evidence="2">AAA family ATPase</fullName>
    </submittedName>
</protein>
<evidence type="ECO:0000256" key="1">
    <source>
        <dbReference type="SAM" id="MobiDB-lite"/>
    </source>
</evidence>
<dbReference type="InterPro" id="IPR028082">
    <property type="entry name" value="Peripla_BP_I"/>
</dbReference>
<proteinExistence type="predicted"/>
<organism evidence="2 3">
    <name type="scientific">Actinosynnema pretiosum subsp. pretiosum</name>
    <dbReference type="NCBI Taxonomy" id="103721"/>
    <lineage>
        <taxon>Bacteria</taxon>
        <taxon>Bacillati</taxon>
        <taxon>Actinomycetota</taxon>
        <taxon>Actinomycetes</taxon>
        <taxon>Pseudonocardiales</taxon>
        <taxon>Pseudonocardiaceae</taxon>
        <taxon>Actinosynnema</taxon>
    </lineage>
</organism>
<dbReference type="AlphaFoldDB" id="A0AA45R661"/>
<evidence type="ECO:0000313" key="3">
    <source>
        <dbReference type="Proteomes" id="UP000677152"/>
    </source>
</evidence>
<dbReference type="Gene3D" id="3.40.50.2300">
    <property type="match status" value="2"/>
</dbReference>
<sequence>MTGDDRVPLPGRQRVLALVREFQTRPEARGAPTSRRTPVLILTGPRGCGKTAVLDELAHRMTDLVPHARVDCAKLDPDAPWEVLTYLAFELNRTAAGYRAIPFPRFFTARAVVAASFRGGDAKNPADQRARVREVLEQYRSVDRLKAFLANRAAEVSEVLPVVGGLPGVAGAVRYAPALVLRGLVSRPLGRRALLGSGVDWFGSGDRAYAELARVHRLTRPDADPEEKREAAEWMWRAFLADLRAAFGSGEGARSWSLDCALLLDDLDGEAGRALYSALVAARGSDADPLLVVATGGAELVEDVAGEDAVVAAEDGGPEEWTALGAPDAHPVALRDLTADEVTELIADRAPAWPGSRRVIASTVHRFTSGHPAATALLVTAVADAGPAATTLAAVLGRRWRPAADEPDRTRSTVAERLVREFTTDRDDLPLLELCAAARDAEQAVRLADSGLAPTPPGRDPVPDRLRAPGPDGRPVLLPALRNALLLRLAADPERWRAAHTWLRDNGDPDDRLHHALALRDVPTVVDRLTALADDPERWLAALRAATTAPNDLPDALVVPARLLAELGLPHRGGARATTARLVVALWLAEDPLSRGDRTDLLTGAAADLDELRREQRGNAEPLRRAASALRSRGGEPLRAGDAGRWREPAEEPVDFTPPLPAKARTRSRVRALALAAVLAVAATAVVGYSWELVTRCAEGVHERGGECVGVTDGSYAFDPAAEGVSAAILAENERVAPLPHVTLVVLTPLTPHAGGSVTDRRVRAQLAGAHVAQLAANGGDRLPKVRLLLANPGSRQQEWPAVVEQITGLVEPERIVGVVGVGLSTTAAHDTALALAAAGLPMVGTVVTATGFNADRDGKRIKGFVRVNATTGDQIGVLSQYLAQTDVREAVLVYDNSESDLYTATLHREFERIAATGRPAVTVQGQFDVEGSLDIQFREIMRDLCGDGAPDTVLYAGRAVLLDDLIESLRGRDCVRDRLITLVTGSDAALLRTRPELRPGARDASLRILYTPHVDPDAARQAGIAEFDALVAEFERLGLDPLDLADGWGVMMHDAVLTARESVSRVSRGMNAQAGELPSRQDVRADLERFDRERNRVLGAGGAFTIDAGTGNAVGRRLPVMEVGPDGSFVVKAIVDVPR</sequence>
<dbReference type="InterPro" id="IPR027417">
    <property type="entry name" value="P-loop_NTPase"/>
</dbReference>
<feature type="region of interest" description="Disordered" evidence="1">
    <location>
        <begin position="446"/>
        <end position="473"/>
    </location>
</feature>
<feature type="compositionally biased region" description="Basic and acidic residues" evidence="1">
    <location>
        <begin position="613"/>
        <end position="624"/>
    </location>
</feature>